<evidence type="ECO:0000256" key="1">
    <source>
        <dbReference type="SAM" id="Phobius"/>
    </source>
</evidence>
<keyword evidence="1" id="KW-1133">Transmembrane helix</keyword>
<evidence type="ECO:0000313" key="2">
    <source>
        <dbReference type="EMBL" id="CUV09235.1"/>
    </source>
</evidence>
<keyword evidence="1" id="KW-0812">Transmembrane</keyword>
<feature type="transmembrane region" description="Helical" evidence="1">
    <location>
        <begin position="75"/>
        <end position="95"/>
    </location>
</feature>
<proteinExistence type="predicted"/>
<accession>A0A160VFB9</accession>
<organism evidence="2">
    <name type="scientific">hydrothermal vent metagenome</name>
    <dbReference type="NCBI Taxonomy" id="652676"/>
    <lineage>
        <taxon>unclassified sequences</taxon>
        <taxon>metagenomes</taxon>
        <taxon>ecological metagenomes</taxon>
    </lineage>
</organism>
<feature type="transmembrane region" description="Helical" evidence="1">
    <location>
        <begin position="7"/>
        <end position="32"/>
    </location>
</feature>
<keyword evidence="1" id="KW-0472">Membrane</keyword>
<dbReference type="AlphaFoldDB" id="A0A160VFB9"/>
<protein>
    <submittedName>
        <fullName evidence="2">Uncharacterized protein</fullName>
    </submittedName>
</protein>
<gene>
    <name evidence="2" type="ORF">MGWOODY_Mmi2196</name>
</gene>
<sequence>MGIDQKVVVFGTIVIGVFTQAFAGLAALIATIPLIGPFIIKVLAIPFFWILNALGYFVGAVAIKKGYRSEFTKSRILTLAVLIGIIIGYIIGHLIPMR</sequence>
<name>A0A160VFB9_9ZZZZ</name>
<reference evidence="2" key="1">
    <citation type="submission" date="2015-10" db="EMBL/GenBank/DDBJ databases">
        <authorList>
            <person name="Gilbert D.G."/>
        </authorList>
    </citation>
    <scope>NUCLEOTIDE SEQUENCE</scope>
</reference>
<feature type="transmembrane region" description="Helical" evidence="1">
    <location>
        <begin position="38"/>
        <end position="63"/>
    </location>
</feature>
<dbReference type="EMBL" id="FAXC01000206">
    <property type="protein sequence ID" value="CUV09235.1"/>
    <property type="molecule type" value="Genomic_DNA"/>
</dbReference>